<evidence type="ECO:0000256" key="1">
    <source>
        <dbReference type="ARBA" id="ARBA00023015"/>
    </source>
</evidence>
<dbReference type="PROSITE" id="PS00356">
    <property type="entry name" value="HTH_LACI_1"/>
    <property type="match status" value="1"/>
</dbReference>
<dbReference type="Pfam" id="PF00356">
    <property type="entry name" value="LacI"/>
    <property type="match status" value="1"/>
</dbReference>
<dbReference type="PANTHER" id="PTHR30146:SF109">
    <property type="entry name" value="HTH-TYPE TRANSCRIPTIONAL REGULATOR GALS"/>
    <property type="match status" value="1"/>
</dbReference>
<dbReference type="InterPro" id="IPR000843">
    <property type="entry name" value="HTH_LacI"/>
</dbReference>
<dbReference type="InterPro" id="IPR010982">
    <property type="entry name" value="Lambda_DNA-bd_dom_sf"/>
</dbReference>
<dbReference type="PROSITE" id="PS50932">
    <property type="entry name" value="HTH_LACI_2"/>
    <property type="match status" value="1"/>
</dbReference>
<dbReference type="CDD" id="cd01392">
    <property type="entry name" value="HTH_LacI"/>
    <property type="match status" value="1"/>
</dbReference>
<reference evidence="5 6" key="1">
    <citation type="submission" date="2020-07" db="EMBL/GenBank/DDBJ databases">
        <title>Thermoactinomyces phylogeny.</title>
        <authorList>
            <person name="Dunlap C."/>
        </authorList>
    </citation>
    <scope>NUCLEOTIDE SEQUENCE [LARGE SCALE GENOMIC DNA]</scope>
    <source>
        <strain evidence="5 6">AMNI-1</strain>
    </source>
</reference>
<evidence type="ECO:0000259" key="4">
    <source>
        <dbReference type="PROSITE" id="PS50932"/>
    </source>
</evidence>
<keyword evidence="1" id="KW-0805">Transcription regulation</keyword>
<evidence type="ECO:0000256" key="2">
    <source>
        <dbReference type="ARBA" id="ARBA00023125"/>
    </source>
</evidence>
<dbReference type="PRINTS" id="PR00036">
    <property type="entry name" value="HTHLACI"/>
</dbReference>
<keyword evidence="2 5" id="KW-0238">DNA-binding</keyword>
<keyword evidence="6" id="KW-1185">Reference proteome</keyword>
<dbReference type="GO" id="GO:0000976">
    <property type="term" value="F:transcription cis-regulatory region binding"/>
    <property type="evidence" value="ECO:0007669"/>
    <property type="project" value="TreeGrafter"/>
</dbReference>
<dbReference type="CDD" id="cd06267">
    <property type="entry name" value="PBP1_LacI_sugar_binding-like"/>
    <property type="match status" value="1"/>
</dbReference>
<dbReference type="SUPFAM" id="SSF47413">
    <property type="entry name" value="lambda repressor-like DNA-binding domains"/>
    <property type="match status" value="1"/>
</dbReference>
<dbReference type="SMART" id="SM00354">
    <property type="entry name" value="HTH_LACI"/>
    <property type="match status" value="1"/>
</dbReference>
<evidence type="ECO:0000256" key="3">
    <source>
        <dbReference type="ARBA" id="ARBA00023163"/>
    </source>
</evidence>
<keyword evidence="3" id="KW-0804">Transcription</keyword>
<dbReference type="GO" id="GO:0003700">
    <property type="term" value="F:DNA-binding transcription factor activity"/>
    <property type="evidence" value="ECO:0007669"/>
    <property type="project" value="TreeGrafter"/>
</dbReference>
<dbReference type="InterPro" id="IPR001761">
    <property type="entry name" value="Peripla_BP/Lac1_sug-bd_dom"/>
</dbReference>
<dbReference type="PANTHER" id="PTHR30146">
    <property type="entry name" value="LACI-RELATED TRANSCRIPTIONAL REPRESSOR"/>
    <property type="match status" value="1"/>
</dbReference>
<dbReference type="Proteomes" id="UP000538292">
    <property type="component" value="Unassembled WGS sequence"/>
</dbReference>
<dbReference type="Pfam" id="PF00532">
    <property type="entry name" value="Peripla_BP_1"/>
    <property type="match status" value="1"/>
</dbReference>
<comment type="caution">
    <text evidence="5">The sequence shown here is derived from an EMBL/GenBank/DDBJ whole genome shotgun (WGS) entry which is preliminary data.</text>
</comment>
<evidence type="ECO:0000313" key="6">
    <source>
        <dbReference type="Proteomes" id="UP000538292"/>
    </source>
</evidence>
<name>A0A7W1XQV2_9BACL</name>
<dbReference type="AlphaFoldDB" id="A0A7W1XQV2"/>
<protein>
    <submittedName>
        <fullName evidence="5">LacI family DNA-binding transcriptional regulator</fullName>
    </submittedName>
</protein>
<dbReference type="InterPro" id="IPR028082">
    <property type="entry name" value="Peripla_BP_I"/>
</dbReference>
<gene>
    <name evidence="5" type="ORF">H2C83_04655</name>
</gene>
<sequence length="339" mass="37600">MKATIYDVAKKAGVSIATVSKVINNNTGNMRDSTKQRVKKAMEELNYHPNVMASALMGKGTKTMGLLVPDISNPFFSEIAKTIEDRAHEKGYSVIMCSTDENEEKEKKNVELLQNKLVDGFIVSSTYSDKSILQDLIRNGVPVVMLTQDDPAMDVSKVFVDDFKGGYEATIHHLQNGHHNIAIISEQLALASVKRTEGYLQALKTYGIRPRQEYIVRTRGKIANGIKAFDNLFQLPEPPTAIFACNDQLAIGVMLGAKERGIRIPDQLSLIGFDDTILATATYPRLTTVAQPIARMGKTVVNLLIEEIQLGHSRKERILYNPQLIIRETTGKAPKVETN</sequence>
<dbReference type="Gene3D" id="1.10.260.40">
    <property type="entry name" value="lambda repressor-like DNA-binding domains"/>
    <property type="match status" value="1"/>
</dbReference>
<proteinExistence type="predicted"/>
<dbReference type="SUPFAM" id="SSF53822">
    <property type="entry name" value="Periplasmic binding protein-like I"/>
    <property type="match status" value="1"/>
</dbReference>
<organism evidence="5 6">
    <name type="scientific">Thermoactinomyces mirandus</name>
    <dbReference type="NCBI Taxonomy" id="2756294"/>
    <lineage>
        <taxon>Bacteria</taxon>
        <taxon>Bacillati</taxon>
        <taxon>Bacillota</taxon>
        <taxon>Bacilli</taxon>
        <taxon>Bacillales</taxon>
        <taxon>Thermoactinomycetaceae</taxon>
        <taxon>Thermoactinomyces</taxon>
    </lineage>
</organism>
<dbReference type="EMBL" id="JACEOL010000014">
    <property type="protein sequence ID" value="MBA4601623.1"/>
    <property type="molecule type" value="Genomic_DNA"/>
</dbReference>
<feature type="domain" description="HTH lacI-type" evidence="4">
    <location>
        <begin position="3"/>
        <end position="58"/>
    </location>
</feature>
<evidence type="ECO:0000313" key="5">
    <source>
        <dbReference type="EMBL" id="MBA4601623.1"/>
    </source>
</evidence>
<accession>A0A7W1XQV2</accession>
<dbReference type="Gene3D" id="3.40.50.2300">
    <property type="match status" value="2"/>
</dbReference>
<dbReference type="RefSeq" id="WP_181738303.1">
    <property type="nucleotide sequence ID" value="NZ_JACEOL010000014.1"/>
</dbReference>